<dbReference type="Proteomes" id="UP000076738">
    <property type="component" value="Unassembled WGS sequence"/>
</dbReference>
<dbReference type="OrthoDB" id="3353107at2759"/>
<dbReference type="Pfam" id="PF24764">
    <property type="entry name" value="rva_4"/>
    <property type="match status" value="1"/>
</dbReference>
<dbReference type="PANTHER" id="PTHR46791:SF5">
    <property type="entry name" value="CLR5 DOMAIN-CONTAINING PROTEIN-RELATED"/>
    <property type="match status" value="1"/>
</dbReference>
<keyword evidence="3" id="KW-1185">Reference proteome</keyword>
<evidence type="ECO:0000313" key="3">
    <source>
        <dbReference type="Proteomes" id="UP000076738"/>
    </source>
</evidence>
<proteinExistence type="predicted"/>
<feature type="non-terminal residue" evidence="2">
    <location>
        <position position="146"/>
    </location>
</feature>
<organism evidence="2 3">
    <name type="scientific">Calocera viscosa (strain TUFC12733)</name>
    <dbReference type="NCBI Taxonomy" id="1330018"/>
    <lineage>
        <taxon>Eukaryota</taxon>
        <taxon>Fungi</taxon>
        <taxon>Dikarya</taxon>
        <taxon>Basidiomycota</taxon>
        <taxon>Agaricomycotina</taxon>
        <taxon>Dacrymycetes</taxon>
        <taxon>Dacrymycetales</taxon>
        <taxon>Dacrymycetaceae</taxon>
        <taxon>Calocera</taxon>
    </lineage>
</organism>
<dbReference type="PANTHER" id="PTHR46791">
    <property type="entry name" value="EXPRESSED PROTEIN"/>
    <property type="match status" value="1"/>
</dbReference>
<reference evidence="2 3" key="1">
    <citation type="journal article" date="2016" name="Mol. Biol. Evol.">
        <title>Comparative Genomics of Early-Diverging Mushroom-Forming Fungi Provides Insights into the Origins of Lignocellulose Decay Capabilities.</title>
        <authorList>
            <person name="Nagy L.G."/>
            <person name="Riley R."/>
            <person name="Tritt A."/>
            <person name="Adam C."/>
            <person name="Daum C."/>
            <person name="Floudas D."/>
            <person name="Sun H."/>
            <person name="Yadav J.S."/>
            <person name="Pangilinan J."/>
            <person name="Larsson K.H."/>
            <person name="Matsuura K."/>
            <person name="Barry K."/>
            <person name="Labutti K."/>
            <person name="Kuo R."/>
            <person name="Ohm R.A."/>
            <person name="Bhattacharya S.S."/>
            <person name="Shirouzu T."/>
            <person name="Yoshinaga Y."/>
            <person name="Martin F.M."/>
            <person name="Grigoriev I.V."/>
            <person name="Hibbett D.S."/>
        </authorList>
    </citation>
    <scope>NUCLEOTIDE SEQUENCE [LARGE SCALE GENOMIC DNA]</scope>
    <source>
        <strain evidence="2 3">TUFC12733</strain>
    </source>
</reference>
<sequence>QGVNRGSFIWGRSVHNVHIERMWGDVTKDFGSKWKKLFIHMETYLQLDIGLNSHIWLLHQLFLNDINLDAEVWRQTWNFHPLRMPEGRMRSPNEMWMMGMLEHGYHGLNDNNLWDRAGDTEQDMYGIDWQGLQDDALMQHHTGTHP</sequence>
<dbReference type="STRING" id="1330018.A0A167H6I2"/>
<dbReference type="AlphaFoldDB" id="A0A167H6I2"/>
<accession>A0A167H6I2</accession>
<protein>
    <recommendedName>
        <fullName evidence="1">Integrase core domain-containing protein</fullName>
    </recommendedName>
</protein>
<evidence type="ECO:0000313" key="2">
    <source>
        <dbReference type="EMBL" id="KZO91290.1"/>
    </source>
</evidence>
<gene>
    <name evidence="2" type="ORF">CALVIDRAFT_462032</name>
</gene>
<feature type="non-terminal residue" evidence="2">
    <location>
        <position position="1"/>
    </location>
</feature>
<dbReference type="InterPro" id="IPR058913">
    <property type="entry name" value="Integrase_dom_put"/>
</dbReference>
<evidence type="ECO:0000259" key="1">
    <source>
        <dbReference type="Pfam" id="PF24764"/>
    </source>
</evidence>
<feature type="domain" description="Integrase core" evidence="1">
    <location>
        <begin position="1"/>
        <end position="103"/>
    </location>
</feature>
<name>A0A167H6I2_CALVF</name>
<dbReference type="EMBL" id="KV417325">
    <property type="protein sequence ID" value="KZO91290.1"/>
    <property type="molecule type" value="Genomic_DNA"/>
</dbReference>